<dbReference type="Proteomes" id="UP000886725">
    <property type="component" value="Unassembled WGS sequence"/>
</dbReference>
<name>A0A9D1CK94_9FIRM</name>
<reference evidence="1" key="1">
    <citation type="submission" date="2020-10" db="EMBL/GenBank/DDBJ databases">
        <authorList>
            <person name="Gilroy R."/>
        </authorList>
    </citation>
    <scope>NUCLEOTIDE SEQUENCE</scope>
    <source>
        <strain evidence="1">CHK165-10780</strain>
    </source>
</reference>
<evidence type="ECO:0000313" key="2">
    <source>
        <dbReference type="Proteomes" id="UP000886725"/>
    </source>
</evidence>
<protein>
    <submittedName>
        <fullName evidence="1">Uncharacterized protein</fullName>
    </submittedName>
</protein>
<feature type="non-terminal residue" evidence="1">
    <location>
        <position position="67"/>
    </location>
</feature>
<sequence length="67" mass="8241">MRELSNYFITKMIYACPECFQNYIIDSNRYESFLYYTRFGMEDGEWMFLDEAFWEEALNLIACYRGK</sequence>
<evidence type="ECO:0000313" key="1">
    <source>
        <dbReference type="EMBL" id="HIQ64986.1"/>
    </source>
</evidence>
<reference evidence="1" key="2">
    <citation type="journal article" date="2021" name="PeerJ">
        <title>Extensive microbial diversity within the chicken gut microbiome revealed by metagenomics and culture.</title>
        <authorList>
            <person name="Gilroy R."/>
            <person name="Ravi A."/>
            <person name="Getino M."/>
            <person name="Pursley I."/>
            <person name="Horton D.L."/>
            <person name="Alikhan N.F."/>
            <person name="Baker D."/>
            <person name="Gharbi K."/>
            <person name="Hall N."/>
            <person name="Watson M."/>
            <person name="Adriaenssens E.M."/>
            <person name="Foster-Nyarko E."/>
            <person name="Jarju S."/>
            <person name="Secka A."/>
            <person name="Antonio M."/>
            <person name="Oren A."/>
            <person name="Chaudhuri R.R."/>
            <person name="La Ragione R."/>
            <person name="Hildebrand F."/>
            <person name="Pallen M.J."/>
        </authorList>
    </citation>
    <scope>NUCLEOTIDE SEQUENCE</scope>
    <source>
        <strain evidence="1">CHK165-10780</strain>
    </source>
</reference>
<dbReference type="AlphaFoldDB" id="A0A9D1CK94"/>
<proteinExistence type="predicted"/>
<accession>A0A9D1CK94</accession>
<organism evidence="1 2">
    <name type="scientific">Candidatus Faecenecus gallistercoris</name>
    <dbReference type="NCBI Taxonomy" id="2840793"/>
    <lineage>
        <taxon>Bacteria</taxon>
        <taxon>Bacillati</taxon>
        <taxon>Bacillota</taxon>
        <taxon>Bacillota incertae sedis</taxon>
        <taxon>Candidatus Faecenecus</taxon>
    </lineage>
</organism>
<comment type="caution">
    <text evidence="1">The sequence shown here is derived from an EMBL/GenBank/DDBJ whole genome shotgun (WGS) entry which is preliminary data.</text>
</comment>
<dbReference type="EMBL" id="DVFU01000089">
    <property type="protein sequence ID" value="HIQ64986.1"/>
    <property type="molecule type" value="Genomic_DNA"/>
</dbReference>
<gene>
    <name evidence="1" type="ORF">IAC85_04520</name>
</gene>